<feature type="compositionally biased region" description="Low complexity" evidence="1">
    <location>
        <begin position="21"/>
        <end position="32"/>
    </location>
</feature>
<comment type="caution">
    <text evidence="2">The sequence shown here is derived from an EMBL/GenBank/DDBJ whole genome shotgun (WGS) entry which is preliminary data.</text>
</comment>
<dbReference type="VEuPathDB" id="FungiDB:RhiirA1_471527"/>
<dbReference type="AlphaFoldDB" id="A0A2N1MMN1"/>
<sequence length="83" mass="9749">MLYSKSYDEFQIPDNIDDFNKSSSWKNNSTSKMSSIFKASSKDAQNDYKIETMQQQIKNINLEDENEVHNNPNLHSEEQDELE</sequence>
<gene>
    <name evidence="2" type="ORF">RhiirC2_813657</name>
</gene>
<accession>A0A2N1MMN1</accession>
<feature type="non-terminal residue" evidence="2">
    <location>
        <position position="83"/>
    </location>
</feature>
<evidence type="ECO:0000313" key="2">
    <source>
        <dbReference type="EMBL" id="PKK62900.1"/>
    </source>
</evidence>
<feature type="region of interest" description="Disordered" evidence="1">
    <location>
        <begin position="57"/>
        <end position="83"/>
    </location>
</feature>
<reference evidence="2 3" key="2">
    <citation type="submission" date="2017-10" db="EMBL/GenBank/DDBJ databases">
        <title>Extensive intraspecific genome diversity in a model arbuscular mycorrhizal fungus.</title>
        <authorList>
            <person name="Chen E.C.H."/>
            <person name="Morin E."/>
            <person name="Baudet D."/>
            <person name="Noel J."/>
            <person name="Ndikumana S."/>
            <person name="Charron P."/>
            <person name="St-Onge C."/>
            <person name="Giorgi J."/>
            <person name="Grigoriev I.V."/>
            <person name="Roux C."/>
            <person name="Martin F.M."/>
            <person name="Corradi N."/>
        </authorList>
    </citation>
    <scope>NUCLEOTIDE SEQUENCE [LARGE SCALE GENOMIC DNA]</scope>
    <source>
        <strain evidence="2 3">C2</strain>
    </source>
</reference>
<reference evidence="2 3" key="1">
    <citation type="submission" date="2016-04" db="EMBL/GenBank/DDBJ databases">
        <title>Genome analyses suggest a sexual origin of heterokaryosis in a supposedly ancient asexual fungus.</title>
        <authorList>
            <person name="Ropars J."/>
            <person name="Sedzielewska K."/>
            <person name="Noel J."/>
            <person name="Charron P."/>
            <person name="Farinelli L."/>
            <person name="Marton T."/>
            <person name="Kruger M."/>
            <person name="Pelin A."/>
            <person name="Brachmann A."/>
            <person name="Corradi N."/>
        </authorList>
    </citation>
    <scope>NUCLEOTIDE SEQUENCE [LARGE SCALE GENOMIC DNA]</scope>
    <source>
        <strain evidence="2 3">C2</strain>
    </source>
</reference>
<proteinExistence type="predicted"/>
<dbReference type="EMBL" id="LLXL01001782">
    <property type="protein sequence ID" value="PKK62900.1"/>
    <property type="molecule type" value="Genomic_DNA"/>
</dbReference>
<feature type="region of interest" description="Disordered" evidence="1">
    <location>
        <begin position="1"/>
        <end position="32"/>
    </location>
</feature>
<dbReference type="VEuPathDB" id="FungiDB:RhiirFUN_025962"/>
<dbReference type="VEuPathDB" id="FungiDB:FUN_017631"/>
<protein>
    <submittedName>
        <fullName evidence="2">Uncharacterized protein</fullName>
    </submittedName>
</protein>
<evidence type="ECO:0000256" key="1">
    <source>
        <dbReference type="SAM" id="MobiDB-lite"/>
    </source>
</evidence>
<name>A0A2N1MMN1_9GLOM</name>
<dbReference type="Proteomes" id="UP000233469">
    <property type="component" value="Unassembled WGS sequence"/>
</dbReference>
<organism evidence="2 3">
    <name type="scientific">Rhizophagus irregularis</name>
    <dbReference type="NCBI Taxonomy" id="588596"/>
    <lineage>
        <taxon>Eukaryota</taxon>
        <taxon>Fungi</taxon>
        <taxon>Fungi incertae sedis</taxon>
        <taxon>Mucoromycota</taxon>
        <taxon>Glomeromycotina</taxon>
        <taxon>Glomeromycetes</taxon>
        <taxon>Glomerales</taxon>
        <taxon>Glomeraceae</taxon>
        <taxon>Rhizophagus</taxon>
    </lineage>
</organism>
<evidence type="ECO:0000313" key="3">
    <source>
        <dbReference type="Proteomes" id="UP000233469"/>
    </source>
</evidence>